<feature type="compositionally biased region" description="Low complexity" evidence="1">
    <location>
        <begin position="360"/>
        <end position="380"/>
    </location>
</feature>
<feature type="compositionally biased region" description="Low complexity" evidence="1">
    <location>
        <begin position="488"/>
        <end position="501"/>
    </location>
</feature>
<accession>A0ABR1FWW1</accession>
<reference evidence="2 3" key="1">
    <citation type="submission" date="2024-03" db="EMBL/GenBank/DDBJ databases">
        <title>Aureococcus anophagefferens CCMP1851 and Kratosvirus quantuckense: Draft genome of a second virus-susceptible host strain in the model system.</title>
        <authorList>
            <person name="Chase E."/>
            <person name="Truchon A.R."/>
            <person name="Schepens W."/>
            <person name="Wilhelm S.W."/>
        </authorList>
    </citation>
    <scope>NUCLEOTIDE SEQUENCE [LARGE SCALE GENOMIC DNA]</scope>
    <source>
        <strain evidence="2 3">CCMP1851</strain>
    </source>
</reference>
<gene>
    <name evidence="2" type="ORF">SO694_00115043</name>
</gene>
<feature type="compositionally biased region" description="Low complexity" evidence="1">
    <location>
        <begin position="552"/>
        <end position="580"/>
    </location>
</feature>
<feature type="region of interest" description="Disordered" evidence="1">
    <location>
        <begin position="431"/>
        <end position="501"/>
    </location>
</feature>
<comment type="caution">
    <text evidence="2">The sequence shown here is derived from an EMBL/GenBank/DDBJ whole genome shotgun (WGS) entry which is preliminary data.</text>
</comment>
<feature type="compositionally biased region" description="Low complexity" evidence="1">
    <location>
        <begin position="449"/>
        <end position="458"/>
    </location>
</feature>
<name>A0ABR1FWW1_AURAN</name>
<sequence>MASAADLEAGACGGVVVELVNVEGCGDLKRINGRFLPDEVTAVVGGHDSGASTLLEAVCGRHAFRGSILFNGSGLSEAGRACRLVGGAATPFASCLTIKQALYYASMLAGGGDGAAQLGRADAAMALFPWLADGLATPGDAAALALAVFLALAGDGTCGAPYAVAVLQLAAAPAAAAHRGPPFAAGEIRDGVVPARALAAAHLLLSHAPVRLLRGGPRRGLRRLPLDRALPVAAIAGVRHPQTPRIVAWFSPLGLQYVTGSALGLVVSCAFSSASRAATLLQVIALFPRRSRVRRAQLKAFNVVAWASAALTRDGAPWRSGLAAAGVCAALAALAAPAVAAAAAAPPPPPADDGQRRTRAAATARPSSTWPTSTASLSWPGAGSRCAAPTDVERFLDDMGAPAARDDDPALLPGRDGAALRRDVADGAMTATAAPLAPLAPSTPPRPWSRPSRASPSPGCSWGPRRAGRHGPRGARRGRARSVRRGRAAAAPAPRGRTSPLASRAAPLAALVHLSGAADLGGVLAPVLRGLPTAFAHDGLRIAGLAATAAVPSRTRSPSPSGPRGSRPRASPRPACSPPRGARESCQ</sequence>
<evidence type="ECO:0000313" key="3">
    <source>
        <dbReference type="Proteomes" id="UP001363151"/>
    </source>
</evidence>
<organism evidence="2 3">
    <name type="scientific">Aureococcus anophagefferens</name>
    <name type="common">Harmful bloom alga</name>
    <dbReference type="NCBI Taxonomy" id="44056"/>
    <lineage>
        <taxon>Eukaryota</taxon>
        <taxon>Sar</taxon>
        <taxon>Stramenopiles</taxon>
        <taxon>Ochrophyta</taxon>
        <taxon>Pelagophyceae</taxon>
        <taxon>Pelagomonadales</taxon>
        <taxon>Pelagomonadaceae</taxon>
        <taxon>Aureococcus</taxon>
    </lineage>
</organism>
<feature type="region of interest" description="Disordered" evidence="1">
    <location>
        <begin position="548"/>
        <end position="587"/>
    </location>
</feature>
<protein>
    <submittedName>
        <fullName evidence="2">ABC transporter</fullName>
    </submittedName>
</protein>
<evidence type="ECO:0000256" key="1">
    <source>
        <dbReference type="SAM" id="MobiDB-lite"/>
    </source>
</evidence>
<dbReference type="InterPro" id="IPR027417">
    <property type="entry name" value="P-loop_NTPase"/>
</dbReference>
<feature type="compositionally biased region" description="Low complexity" evidence="1">
    <location>
        <begin position="431"/>
        <end position="440"/>
    </location>
</feature>
<feature type="region of interest" description="Disordered" evidence="1">
    <location>
        <begin position="343"/>
        <end position="385"/>
    </location>
</feature>
<proteinExistence type="predicted"/>
<keyword evidence="3" id="KW-1185">Reference proteome</keyword>
<dbReference type="Proteomes" id="UP001363151">
    <property type="component" value="Unassembled WGS sequence"/>
</dbReference>
<evidence type="ECO:0000313" key="2">
    <source>
        <dbReference type="EMBL" id="KAK7240408.1"/>
    </source>
</evidence>
<dbReference type="EMBL" id="JBBJCI010000214">
    <property type="protein sequence ID" value="KAK7240408.1"/>
    <property type="molecule type" value="Genomic_DNA"/>
</dbReference>
<feature type="compositionally biased region" description="Basic residues" evidence="1">
    <location>
        <begin position="466"/>
        <end position="487"/>
    </location>
</feature>
<dbReference type="Gene3D" id="3.40.50.300">
    <property type="entry name" value="P-loop containing nucleotide triphosphate hydrolases"/>
    <property type="match status" value="1"/>
</dbReference>